<dbReference type="InterPro" id="IPR013320">
    <property type="entry name" value="ConA-like_dom_sf"/>
</dbReference>
<dbReference type="Proteomes" id="UP000187408">
    <property type="component" value="Unassembled WGS sequence"/>
</dbReference>
<proteinExistence type="predicted"/>
<evidence type="ECO:0000313" key="2">
    <source>
        <dbReference type="EMBL" id="OMH41427.1"/>
    </source>
</evidence>
<dbReference type="Gene3D" id="2.60.120.200">
    <property type="match status" value="1"/>
</dbReference>
<accession>A0A1R1MNS7</accession>
<dbReference type="EMBL" id="MOEN01000001">
    <property type="protein sequence ID" value="OMH41427.1"/>
    <property type="molecule type" value="Genomic_DNA"/>
</dbReference>
<evidence type="ECO:0000313" key="3">
    <source>
        <dbReference type="Proteomes" id="UP000187408"/>
    </source>
</evidence>
<dbReference type="Pfam" id="PF08787">
    <property type="entry name" value="Alginate_lyase2"/>
    <property type="match status" value="1"/>
</dbReference>
<reference evidence="2 3" key="1">
    <citation type="submission" date="2016-10" db="EMBL/GenBank/DDBJ databases">
        <title>Genome sequence of a sulfur-reducing bacterium Desulfurobacterium indicum K6013.</title>
        <authorList>
            <person name="Cao J."/>
            <person name="Shao Z."/>
            <person name="Alain K."/>
            <person name="Jebbar M."/>
        </authorList>
    </citation>
    <scope>NUCLEOTIDE SEQUENCE [LARGE SCALE GENOMIC DNA]</scope>
    <source>
        <strain evidence="2 3">K6013</strain>
    </source>
</reference>
<evidence type="ECO:0000259" key="1">
    <source>
        <dbReference type="Pfam" id="PF08787"/>
    </source>
</evidence>
<feature type="domain" description="Alginate lyase 2" evidence="1">
    <location>
        <begin position="24"/>
        <end position="206"/>
    </location>
</feature>
<organism evidence="2 3">
    <name type="scientific">Desulfurobacterium indicum</name>
    <dbReference type="NCBI Taxonomy" id="1914305"/>
    <lineage>
        <taxon>Bacteria</taxon>
        <taxon>Pseudomonadati</taxon>
        <taxon>Aquificota</taxon>
        <taxon>Aquificia</taxon>
        <taxon>Desulfurobacteriales</taxon>
        <taxon>Desulfurobacteriaceae</taxon>
        <taxon>Desulfurobacterium</taxon>
    </lineage>
</organism>
<comment type="caution">
    <text evidence="2">The sequence shown here is derived from an EMBL/GenBank/DDBJ whole genome shotgun (WGS) entry which is preliminary data.</text>
</comment>
<dbReference type="STRING" id="1914305.BLW93_00345"/>
<dbReference type="SUPFAM" id="SSF49899">
    <property type="entry name" value="Concanavalin A-like lectins/glucanases"/>
    <property type="match status" value="1"/>
</dbReference>
<protein>
    <recommendedName>
        <fullName evidence="1">Alginate lyase 2 domain-containing protein</fullName>
    </recommendedName>
</protein>
<keyword evidence="3" id="KW-1185">Reference proteome</keyword>
<gene>
    <name evidence="2" type="ORF">BLW93_00345</name>
</gene>
<dbReference type="AlphaFoldDB" id="A0A1R1MNS7"/>
<name>A0A1R1MNS7_9BACT</name>
<sequence>MSAYRPAVSDVLYPYDIKSFRKLLNTCKLQAPYSTFNKIYSTHYGNFKNFKTKYFYAKDKSIVFRMCGVGRRCELRFKDEWQIPVKKEKWLKLTLRLMPLNNVKEFTFIQIHSKPSKYCSVNKPLLRIAWLKGHIWAILRKNMYSHFYEKIDLGKSPEGFFSIKLGIFKNKLFIKLGKSVEKQFDVGYWEGCKNYFKLGVYLQSSGCGEIILKSASVSF</sequence>
<dbReference type="InterPro" id="IPR014895">
    <property type="entry name" value="Alginate_lyase_2"/>
</dbReference>